<feature type="compositionally biased region" description="Low complexity" evidence="1">
    <location>
        <begin position="81"/>
        <end position="107"/>
    </location>
</feature>
<sequence>MKTNHKFLLGMALGACLTIFNPDNVTARQGKSQAKKEANQGNNNDQDKDLKQKGKSDQAKDKSRGNNPNAQQDKGNQNRDNGNNAVNSKNQNQNRDNNGIDQDNQGNAYGKNKGDLSGREFGQQRAAQARLTGEQRRERLDNSVEQGDKKVREARTKIAQAREALERDRSGKKLTDAQYNEKKARIERAERAVQVLEAKVTEGRALGSMQD</sequence>
<evidence type="ECO:0000313" key="2">
    <source>
        <dbReference type="EMBL" id="GAA4300395.1"/>
    </source>
</evidence>
<feature type="compositionally biased region" description="Basic and acidic residues" evidence="1">
    <location>
        <begin position="45"/>
        <end position="64"/>
    </location>
</feature>
<proteinExistence type="predicted"/>
<feature type="compositionally biased region" description="Polar residues" evidence="1">
    <location>
        <begin position="65"/>
        <end position="80"/>
    </location>
</feature>
<protein>
    <submittedName>
        <fullName evidence="2">Uncharacterized protein</fullName>
    </submittedName>
</protein>
<feature type="compositionally biased region" description="Basic and acidic residues" evidence="1">
    <location>
        <begin position="133"/>
        <end position="153"/>
    </location>
</feature>
<feature type="region of interest" description="Disordered" evidence="1">
    <location>
        <begin position="161"/>
        <end position="180"/>
    </location>
</feature>
<organism evidence="2 3">
    <name type="scientific">Nibribacter koreensis</name>
    <dbReference type="NCBI Taxonomy" id="1084519"/>
    <lineage>
        <taxon>Bacteria</taxon>
        <taxon>Pseudomonadati</taxon>
        <taxon>Bacteroidota</taxon>
        <taxon>Cytophagia</taxon>
        <taxon>Cytophagales</taxon>
        <taxon>Hymenobacteraceae</taxon>
        <taxon>Nibribacter</taxon>
    </lineage>
</organism>
<dbReference type="Proteomes" id="UP001501844">
    <property type="component" value="Unassembled WGS sequence"/>
</dbReference>
<feature type="region of interest" description="Disordered" evidence="1">
    <location>
        <begin position="26"/>
        <end position="153"/>
    </location>
</feature>
<reference evidence="3" key="1">
    <citation type="journal article" date="2019" name="Int. J. Syst. Evol. Microbiol.">
        <title>The Global Catalogue of Microorganisms (GCM) 10K type strain sequencing project: providing services to taxonomists for standard genome sequencing and annotation.</title>
        <authorList>
            <consortium name="The Broad Institute Genomics Platform"/>
            <consortium name="The Broad Institute Genome Sequencing Center for Infectious Disease"/>
            <person name="Wu L."/>
            <person name="Ma J."/>
        </authorList>
    </citation>
    <scope>NUCLEOTIDE SEQUENCE [LARGE SCALE GENOMIC DNA]</scope>
    <source>
        <strain evidence="3">JCM 17917</strain>
    </source>
</reference>
<dbReference type="EMBL" id="BAABGX010000001">
    <property type="protein sequence ID" value="GAA4300395.1"/>
    <property type="molecule type" value="Genomic_DNA"/>
</dbReference>
<evidence type="ECO:0000256" key="1">
    <source>
        <dbReference type="SAM" id="MobiDB-lite"/>
    </source>
</evidence>
<keyword evidence="3" id="KW-1185">Reference proteome</keyword>
<gene>
    <name evidence="2" type="ORF">GCM10023183_10590</name>
</gene>
<comment type="caution">
    <text evidence="2">The sequence shown here is derived from an EMBL/GenBank/DDBJ whole genome shotgun (WGS) entry which is preliminary data.</text>
</comment>
<dbReference type="RefSeq" id="WP_345163181.1">
    <property type="nucleotide sequence ID" value="NZ_BAABGX010000001.1"/>
</dbReference>
<feature type="compositionally biased region" description="Basic and acidic residues" evidence="1">
    <location>
        <begin position="163"/>
        <end position="180"/>
    </location>
</feature>
<accession>A0ABP8FCK8</accession>
<name>A0ABP8FCK8_9BACT</name>
<evidence type="ECO:0000313" key="3">
    <source>
        <dbReference type="Proteomes" id="UP001501844"/>
    </source>
</evidence>